<feature type="domain" description="Ubiquitin-activating enzyme E1 C-terminal" evidence="19">
    <location>
        <begin position="885"/>
        <end position="1010"/>
    </location>
</feature>
<comment type="function">
    <text evidence="13">Subunit of the V1 complex of vacuolar(H+)-ATPase (V-ATPase), a multisubunit enzyme composed of a peripheral complex (V1) that hydrolyzes ATP and a membrane integral complex (V0) that translocates protons. V-ATPase is responsible for acidifying and maintaining the pH of intracellular compartments. Subunit C is necessary for the assembly of the catalytic sector of the enzyme and is likely to have a specific function in its catalytic activity. Reversibly leaves the enzyme after glucose depletion, causing the catalytic subcomplex V1 to detach from the V0 section.</text>
</comment>
<dbReference type="EC" id="6.2.1.45" evidence="5"/>
<dbReference type="InterPro" id="IPR045886">
    <property type="entry name" value="ThiF/MoeB/HesA"/>
</dbReference>
<evidence type="ECO:0000256" key="9">
    <source>
        <dbReference type="ARBA" id="ARBA00022781"/>
    </source>
</evidence>
<evidence type="ECO:0000256" key="3">
    <source>
        <dbReference type="ARBA" id="ARBA00005673"/>
    </source>
</evidence>
<comment type="pathway">
    <text evidence="2">Protein modification; protein ubiquitination.</text>
</comment>
<dbReference type="GO" id="GO:0006511">
    <property type="term" value="P:ubiquitin-dependent protein catabolic process"/>
    <property type="evidence" value="ECO:0007669"/>
    <property type="project" value="TreeGrafter"/>
</dbReference>
<evidence type="ECO:0000256" key="10">
    <source>
        <dbReference type="ARBA" id="ARBA00022786"/>
    </source>
</evidence>
<dbReference type="CDD" id="cd01491">
    <property type="entry name" value="Ube1_repeat1"/>
    <property type="match status" value="1"/>
</dbReference>
<evidence type="ECO:0000256" key="8">
    <source>
        <dbReference type="ARBA" id="ARBA00022741"/>
    </source>
</evidence>
<evidence type="ECO:0000256" key="2">
    <source>
        <dbReference type="ARBA" id="ARBA00004906"/>
    </source>
</evidence>
<dbReference type="GO" id="GO:0005524">
    <property type="term" value="F:ATP binding"/>
    <property type="evidence" value="ECO:0007669"/>
    <property type="project" value="UniProtKB-KW"/>
</dbReference>
<evidence type="ECO:0000259" key="19">
    <source>
        <dbReference type="SMART" id="SM00985"/>
    </source>
</evidence>
<dbReference type="Gene3D" id="3.50.50.80">
    <property type="entry name" value="Ubiquitin-activating enzyme E1, inactive adenylation domain, subdomain 1"/>
    <property type="match status" value="1"/>
</dbReference>
<dbReference type="PANTHER" id="PTHR10953:SF4">
    <property type="entry name" value="UBIQUITIN-ACTIVATING ENZYME E1 C-TERMINAL DOMAIN-CONTAINING PROTEIN"/>
    <property type="match status" value="1"/>
</dbReference>
<evidence type="ECO:0000313" key="21">
    <source>
        <dbReference type="Proteomes" id="UP000077115"/>
    </source>
</evidence>
<evidence type="ECO:0000256" key="13">
    <source>
        <dbReference type="ARBA" id="ARBA00053565"/>
    </source>
</evidence>
<dbReference type="FunFam" id="2.40.30.180:FF:000001">
    <property type="entry name" value="ubiquitin-like modifier-activating enzyme 1"/>
    <property type="match status" value="1"/>
</dbReference>
<dbReference type="InterPro" id="IPR000594">
    <property type="entry name" value="ThiF_NAD_FAD-bd"/>
</dbReference>
<dbReference type="Gene3D" id="6.10.250.3110">
    <property type="match status" value="1"/>
</dbReference>
<dbReference type="OrthoDB" id="10252231at2759"/>
<dbReference type="NCBIfam" id="TIGR01408">
    <property type="entry name" value="Ube1"/>
    <property type="match status" value="1"/>
</dbReference>
<dbReference type="InterPro" id="IPR019572">
    <property type="entry name" value="UBA_E1_SCCH"/>
</dbReference>
<dbReference type="GO" id="GO:0004839">
    <property type="term" value="F:ubiquitin activating enzyme activity"/>
    <property type="evidence" value="ECO:0007669"/>
    <property type="project" value="UniProtKB-EC"/>
</dbReference>
<dbReference type="Gene3D" id="3.30.70.1180">
    <property type="entry name" value="Vacuolar atp synthase subunit c, domain 1"/>
    <property type="match status" value="1"/>
</dbReference>
<evidence type="ECO:0000256" key="14">
    <source>
        <dbReference type="ARBA" id="ARBA00073786"/>
    </source>
</evidence>
<sequence length="1839" mass="205478">MNPIDMDTTTTRPQLDEGLYSRQLYVLGRDAMEKMSLSNVLIIGLKGLGIEIAKNVVLAGVKSVTLHDSAPVQLSDLSSQFFLHDSDVGQPRDKVSCPRLAELNAYVPITVHQGALDEAALRQFQVVVLTESSLETQLAINTITHKHGIKFISANVYGLFAATFNDFGDHFVVVDQTGEEPLTGMIASVGKDSEGVVASLEEQRHGLADGDYVTFTEVQGMTELNGIEPRQVTTTGPYTFKIGNTSTFGTYKSGGIFKQVKMPKTISFKSLAESLKTPEFLISDFAKFDRPAQLHVGFQALDAFRIKHKQLPRPRSSADAAELMELAKVINKATANPCELDEKLIHELSFQACGDLPPMCAVMGGLIAQEVLKACSGKFTPIYQFLYFDSLESLPTNISTLSESEFAPKGTRYDNQIAVYGAEFHAKIANSRQFLVGAGAIGCEMLKNWALMGLGTGAEGSIHVTDMDTIEKSNLNRQFLFRPWDVSKLKSTCAATAVEAMNPHTKGKIVSLADRVGADTEHVFNDVFWERLTGVTNALDNVDARKYVDRRCVFFSKPLLESGTLGTKGNTQVVIPHLTESYSSSQDPPEKSIPICTLKNFPNAIEHTIQWARDMFEGMFRTPADNVNLYLSQPNYIDNLHRQGGNHVDTLQSILAFLVTARPLSFDECIVWARMKFEEHFNNTIQQLLYNFPKDSVTSTGMPFWSGPKRAPTAVVFDLNDPLHFNFVLAAANLHAFNYGLKGETDIKVFQKVLTTIIVPEFVPKSGVKIAVSEAEAAQQSAGSADTDLDKIVKELPAASTFAGVRLKPVEFEKDDDTNFHIDFITAASNLRASNYAIEHADRSKTKFIAGRIIPAIATTTSLVTGLICLELYKVIDGKRKMDDFKNGFVNLALPFFGFSEPIAAPIFKYNDVNWTLWDRFDIKGDVTLQQLFDIFKNEHGLEITMLSCGARMLYSFFMPPKKVQERLASTITKVIEEVTKKPFPTHTKSLVLEACVNDKTGEDADIPYIRSVGNSVLSELWTAIEARLFSAETSLYGRGHGVASLDIHDTESSQRRTGRFFLPDTQHSCTHSSSRSLLAHTGHNATLRRSSFPYRSARAAPDSDPESQQSNTITDSFVMLPRDLSQSDAQPQLDSSSVPPLPHTPSQSTLDPPEDHRGNLSHRLKVANKLFTLVSDSAHTETRVDHPLCLDCADEVVARLEKTVGDAILERDTYQGFLDGLSHTDSHDPTQEPITQEELNQLRLREKSALEDLMDLERENEQILKDLDMAQLDLDAVDELEKSLERELSNYQNQLESINLKYDQATKRLEVLSKTNVLQDAFRIWHDGPFGTINGLRLGRLYRLLPMGSFSKIERIDGEKYIYELYGSSDIVGMIFWNRRFDFGLIAFLNCVQQLGDFAEQHDSRFRLPYRINKDKIGDASIRLQFNQDEAWTKALKYTLINRFIMSSAVLPSIWFLSAPGKPSKQEAVASLKDAIASKNADYAEVFPYTLPDFKVGTLDTLVVLSDDLAKTDQMLEASVVKIADGLKGLLNQDLVQWKSSLVIGDKKIETYLKSFQWNSMKYRSDKTLREIADTIIQEVSSIDTLMKTKSQVYSQVKGVLQGIQRKSSGNLAVRTLGDVVKKEMFVLDSEYMATLLVAVPKHSTKEWLSDYETLTQMVVPRSTVKIVEDDEYVLFSVTLFQRVIEEFSNKARERKYIVRDFKWDPERLSADKKQLADLTAAEREQWSTLLRLSKTNFGELYSCWIHIKALRLFVESILRYGLPPNFQPITVMAKPKHEKRVRDTFNKLYANADGSQKSGDAAAAAAAADAGMDENMQMLLGEKDYCPAVIFPINTIG</sequence>
<protein>
    <recommendedName>
        <fullName evidence="14">Ubiquitin-activating enzyme E1 1</fullName>
        <ecNumber evidence="5">6.2.1.45</ecNumber>
    </recommendedName>
</protein>
<dbReference type="InterPro" id="IPR042302">
    <property type="entry name" value="E1_FCCH_sf"/>
</dbReference>
<evidence type="ECO:0000313" key="20">
    <source>
        <dbReference type="EMBL" id="OAJ40719.1"/>
    </source>
</evidence>
<dbReference type="Pfam" id="PF03223">
    <property type="entry name" value="V-ATPase_C"/>
    <property type="match status" value="1"/>
</dbReference>
<keyword evidence="11 16" id="KW-0067">ATP-binding</keyword>
<dbReference type="Pfam" id="PF17675">
    <property type="entry name" value="APG6_N"/>
    <property type="match status" value="1"/>
</dbReference>
<dbReference type="Gene3D" id="3.30.70.100">
    <property type="match status" value="1"/>
</dbReference>
<dbReference type="InterPro" id="IPR042449">
    <property type="entry name" value="Ub-E1_IAD_1"/>
</dbReference>
<keyword evidence="8 16" id="KW-0547">Nucleotide-binding</keyword>
<dbReference type="InterPro" id="IPR040455">
    <property type="entry name" value="Atg6_BARA"/>
</dbReference>
<dbReference type="VEuPathDB" id="FungiDB:BDEG_24424"/>
<dbReference type="Pfam" id="PF00899">
    <property type="entry name" value="ThiF"/>
    <property type="match status" value="1"/>
</dbReference>
<dbReference type="Pfam" id="PF09358">
    <property type="entry name" value="E1_UFD"/>
    <property type="match status" value="1"/>
</dbReference>
<dbReference type="Gene3D" id="3.40.50.720">
    <property type="entry name" value="NAD(P)-binding Rossmann-like Domain"/>
    <property type="match status" value="1"/>
</dbReference>
<gene>
    <name evidence="20" type="ORF">BDEG_24424</name>
</gene>
<dbReference type="InterPro" id="IPR042063">
    <property type="entry name" value="Ubi_acti_E1_SCCH"/>
</dbReference>
<dbReference type="PROSITE" id="PS00865">
    <property type="entry name" value="UBIQUITIN_ACTIVAT_2"/>
    <property type="match status" value="1"/>
</dbReference>
<dbReference type="InterPro" id="IPR033127">
    <property type="entry name" value="UBQ-activ_enz_E1_Cys_AS"/>
</dbReference>
<feature type="region of interest" description="Disordered" evidence="18">
    <location>
        <begin position="1089"/>
        <end position="1112"/>
    </location>
</feature>
<evidence type="ECO:0000256" key="17">
    <source>
        <dbReference type="SAM" id="Coils"/>
    </source>
</evidence>
<dbReference type="FunFam" id="3.40.50.12550:FF:000001">
    <property type="entry name" value="Ubiquitin-activating enzyme E1 1"/>
    <property type="match status" value="1"/>
</dbReference>
<dbReference type="InterPro" id="IPR041691">
    <property type="entry name" value="Atg6/beclin_CC"/>
</dbReference>
<dbReference type="FunFam" id="1.10.10.2660:FF:000001">
    <property type="entry name" value="Ubiquitin-activating enzyme E1 1"/>
    <property type="match status" value="1"/>
</dbReference>
<dbReference type="Gene3D" id="3.10.290.60">
    <property type="entry name" value="Ubiquitin-activating enzyme E1, UFD domain"/>
    <property type="match status" value="1"/>
</dbReference>
<dbReference type="InterPro" id="IPR038274">
    <property type="entry name" value="Atg6/Beclin_C_sf"/>
</dbReference>
<dbReference type="Pfam" id="PF04111">
    <property type="entry name" value="APG6"/>
    <property type="match status" value="1"/>
</dbReference>
<evidence type="ECO:0000256" key="4">
    <source>
        <dbReference type="ARBA" id="ARBA00006138"/>
    </source>
</evidence>
<dbReference type="GO" id="GO:0005634">
    <property type="term" value="C:nucleus"/>
    <property type="evidence" value="ECO:0007669"/>
    <property type="project" value="TreeGrafter"/>
</dbReference>
<dbReference type="PANTHER" id="PTHR10953">
    <property type="entry name" value="UBIQUITIN-ACTIVATING ENZYME E1"/>
    <property type="match status" value="1"/>
</dbReference>
<dbReference type="EMBL" id="DS022304">
    <property type="protein sequence ID" value="OAJ40719.1"/>
    <property type="molecule type" value="Genomic_DNA"/>
</dbReference>
<keyword evidence="12" id="KW-0406">Ion transport</keyword>
<dbReference type="FunFam" id="3.10.290.60:FF:000002">
    <property type="entry name" value="Ubiquitin-like modifier-activating enzyme 1"/>
    <property type="match status" value="1"/>
</dbReference>
<evidence type="ECO:0000256" key="18">
    <source>
        <dbReference type="SAM" id="MobiDB-lite"/>
    </source>
</evidence>
<feature type="region of interest" description="Disordered" evidence="18">
    <location>
        <begin position="1126"/>
        <end position="1160"/>
    </location>
</feature>
<comment type="similarity">
    <text evidence="3 16">Belongs to the ubiquitin-activating E1 family.</text>
</comment>
<reference evidence="20 21" key="1">
    <citation type="submission" date="2006-10" db="EMBL/GenBank/DDBJ databases">
        <title>The Genome Sequence of Batrachochytrium dendrobatidis JEL423.</title>
        <authorList>
            <consortium name="The Broad Institute Genome Sequencing Platform"/>
            <person name="Birren B."/>
            <person name="Lander E."/>
            <person name="Galagan J."/>
            <person name="Cuomo C."/>
            <person name="Devon K."/>
            <person name="Jaffe D."/>
            <person name="Butler J."/>
            <person name="Alvarez P."/>
            <person name="Gnerre S."/>
            <person name="Grabherr M."/>
            <person name="Kleber M."/>
            <person name="Mauceli E."/>
            <person name="Brockman W."/>
            <person name="Young S."/>
            <person name="LaButti K."/>
            <person name="Sykes S."/>
            <person name="DeCaprio D."/>
            <person name="Crawford M."/>
            <person name="Koehrsen M."/>
            <person name="Engels R."/>
            <person name="Montgomery P."/>
            <person name="Pearson M."/>
            <person name="Howarth C."/>
            <person name="Larson L."/>
            <person name="White J."/>
            <person name="O'Leary S."/>
            <person name="Kodira C."/>
            <person name="Zeng Q."/>
            <person name="Yandava C."/>
            <person name="Alvarado L."/>
            <person name="Longcore J."/>
            <person name="James T."/>
        </authorList>
    </citation>
    <scope>NUCLEOTIDE SEQUENCE [LARGE SCALE GENOMIC DNA]</scope>
    <source>
        <strain evidence="20 21">JEL423</strain>
    </source>
</reference>
<dbReference type="STRING" id="403673.A0A177WKT9"/>
<dbReference type="InterPro" id="IPR018965">
    <property type="entry name" value="Ub-activating_enz_E1_C"/>
</dbReference>
<reference evidence="20 21" key="2">
    <citation type="submission" date="2016-05" db="EMBL/GenBank/DDBJ databases">
        <title>Lineage-specific infection strategies underlie the spectrum of fungal disease in amphibians.</title>
        <authorList>
            <person name="Cuomo C.A."/>
            <person name="Farrer R.A."/>
            <person name="James T."/>
            <person name="Longcore J."/>
            <person name="Birren B."/>
        </authorList>
    </citation>
    <scope>NUCLEOTIDE SEQUENCE [LARGE SCALE GENOMIC DNA]</scope>
    <source>
        <strain evidence="20 21">JEL423</strain>
    </source>
</reference>
<keyword evidence="7 16" id="KW-0436">Ligase</keyword>
<dbReference type="InterPro" id="IPR038252">
    <property type="entry name" value="UBA_E1_C_sf"/>
</dbReference>
<organism evidence="20 21">
    <name type="scientific">Batrachochytrium dendrobatidis (strain JEL423)</name>
    <dbReference type="NCBI Taxonomy" id="403673"/>
    <lineage>
        <taxon>Eukaryota</taxon>
        <taxon>Fungi</taxon>
        <taxon>Fungi incertae sedis</taxon>
        <taxon>Chytridiomycota</taxon>
        <taxon>Chytridiomycota incertae sedis</taxon>
        <taxon>Chytridiomycetes</taxon>
        <taxon>Rhizophydiales</taxon>
        <taxon>Rhizophydiales incertae sedis</taxon>
        <taxon>Batrachochytrium</taxon>
    </lineage>
</organism>
<dbReference type="FunFam" id="3.30.70.100:FF:000002">
    <property type="entry name" value="V-type proton ATPase subunit C"/>
    <property type="match status" value="1"/>
</dbReference>
<keyword evidence="10 16" id="KW-0833">Ubl conjugation pathway</keyword>
<evidence type="ECO:0000256" key="7">
    <source>
        <dbReference type="ARBA" id="ARBA00022598"/>
    </source>
</evidence>
<name>A0A177WKT9_BATDL</name>
<evidence type="ECO:0000256" key="11">
    <source>
        <dbReference type="ARBA" id="ARBA00022840"/>
    </source>
</evidence>
<evidence type="ECO:0000256" key="12">
    <source>
        <dbReference type="ARBA" id="ARBA00023065"/>
    </source>
</evidence>
<dbReference type="GO" id="GO:0005737">
    <property type="term" value="C:cytoplasm"/>
    <property type="evidence" value="ECO:0007669"/>
    <property type="project" value="TreeGrafter"/>
</dbReference>
<dbReference type="Gene3D" id="2.40.30.180">
    <property type="entry name" value="Ubiquitin-activating enzyme E1, FCCH domain"/>
    <property type="match status" value="1"/>
</dbReference>
<dbReference type="Proteomes" id="UP000077115">
    <property type="component" value="Unassembled WGS sequence"/>
</dbReference>
<dbReference type="InterPro" id="IPR000011">
    <property type="entry name" value="UBQ/SUMO-activ_enz_E1-like"/>
</dbReference>
<dbReference type="FunFam" id="3.40.50.720:FF:000015">
    <property type="entry name" value="Ubiquitin-activating enzyme E1 1"/>
    <property type="match status" value="1"/>
</dbReference>
<feature type="coiled-coil region" evidence="17">
    <location>
        <begin position="1240"/>
        <end position="1316"/>
    </location>
</feature>
<dbReference type="FunFam" id="3.50.50.80:FF:000001">
    <property type="entry name" value="ubiquitin-like modifier-activating enzyme 1"/>
    <property type="match status" value="1"/>
</dbReference>
<comment type="catalytic activity">
    <reaction evidence="1">
        <text>ATP + ubiquitin + [E1 ubiquitin-activating enzyme]-L-cysteine = AMP + diphosphate + S-ubiquitinyl-[E1 ubiquitin-activating enzyme]-L-cysteine.</text>
        <dbReference type="EC" id="6.2.1.45"/>
    </reaction>
</comment>
<dbReference type="Pfam" id="PF16191">
    <property type="entry name" value="E1_4HB"/>
    <property type="match status" value="1"/>
</dbReference>
<comment type="similarity">
    <text evidence="4">Belongs to the V-ATPase C subunit family.</text>
</comment>
<dbReference type="Gene3D" id="1.10.10.2660">
    <property type="entry name" value="Ubiquitin-activating enzyme E1, SCCH domain"/>
    <property type="match status" value="1"/>
</dbReference>
<keyword evidence="9" id="KW-0375">Hydrogen ion transport</keyword>
<dbReference type="eggNOG" id="KOG2012">
    <property type="taxonomic scope" value="Eukaryota"/>
</dbReference>
<dbReference type="SUPFAM" id="SSF118203">
    <property type="entry name" value="Vacuolar ATP synthase subunit C"/>
    <property type="match status" value="1"/>
</dbReference>
<proteinExistence type="inferred from homology"/>
<dbReference type="Pfam" id="PF10585">
    <property type="entry name" value="UBA_E1_SCCH"/>
    <property type="match status" value="1"/>
</dbReference>
<feature type="active site" description="Glycyl thioester intermediate" evidence="15">
    <location>
        <position position="596"/>
    </location>
</feature>
<evidence type="ECO:0000256" key="15">
    <source>
        <dbReference type="PROSITE-ProRule" id="PRU10132"/>
    </source>
</evidence>
<accession>A0A177WKT9</accession>
<dbReference type="CDD" id="cd14785">
    <property type="entry name" value="V-ATPase_C"/>
    <property type="match status" value="1"/>
</dbReference>
<dbReference type="InterPro" id="IPR032418">
    <property type="entry name" value="E1_FCCH"/>
</dbReference>
<dbReference type="InterPro" id="IPR036132">
    <property type="entry name" value="Vac_ATP_synth_c_sf"/>
</dbReference>
<dbReference type="Gene3D" id="3.40.50.12550">
    <property type="entry name" value="Ubiquitin-activating enzyme E1, inactive adenylation domain, subdomain 2"/>
    <property type="match status" value="1"/>
</dbReference>
<dbReference type="PRINTS" id="PR01849">
    <property type="entry name" value="UBIQUITINACT"/>
</dbReference>
<dbReference type="InterPro" id="IPR018074">
    <property type="entry name" value="UBQ-activ_enz_E1_CS"/>
</dbReference>
<dbReference type="CDD" id="cd01490">
    <property type="entry name" value="Ube1_repeat2"/>
    <property type="match status" value="1"/>
</dbReference>
<dbReference type="GO" id="GO:0033180">
    <property type="term" value="C:proton-transporting V-type ATPase, V1 domain"/>
    <property type="evidence" value="ECO:0007669"/>
    <property type="project" value="InterPro"/>
</dbReference>
<evidence type="ECO:0000256" key="1">
    <source>
        <dbReference type="ARBA" id="ARBA00000488"/>
    </source>
</evidence>
<evidence type="ECO:0000256" key="5">
    <source>
        <dbReference type="ARBA" id="ARBA00012990"/>
    </source>
</evidence>
<feature type="compositionally biased region" description="Polar residues" evidence="18">
    <location>
        <begin position="1126"/>
        <end position="1151"/>
    </location>
</feature>
<dbReference type="InterPro" id="IPR032420">
    <property type="entry name" value="E1_4HB"/>
</dbReference>
<dbReference type="SUPFAM" id="SSF69572">
    <property type="entry name" value="Activating enzymes of the ubiquitin-like proteins"/>
    <property type="match status" value="2"/>
</dbReference>
<keyword evidence="17" id="KW-0175">Coiled coil</keyword>
<dbReference type="InterPro" id="IPR004907">
    <property type="entry name" value="ATPase_V1-cplx_csu"/>
</dbReference>
<dbReference type="GO" id="GO:0046961">
    <property type="term" value="F:proton-transporting ATPase activity, rotational mechanism"/>
    <property type="evidence" value="ECO:0007669"/>
    <property type="project" value="InterPro"/>
</dbReference>
<dbReference type="Gene3D" id="1.10.418.40">
    <property type="entry name" value="Autophagy protein 6/Beclin 1"/>
    <property type="match status" value="2"/>
</dbReference>
<evidence type="ECO:0000256" key="6">
    <source>
        <dbReference type="ARBA" id="ARBA00022448"/>
    </source>
</evidence>
<dbReference type="Pfam" id="PF16190">
    <property type="entry name" value="E1_FCCH"/>
    <property type="match status" value="1"/>
</dbReference>
<dbReference type="InterPro" id="IPR035985">
    <property type="entry name" value="Ubiquitin-activating_enz"/>
</dbReference>
<dbReference type="UniPathway" id="UPA00143"/>
<dbReference type="GO" id="GO:0006974">
    <property type="term" value="P:DNA damage response"/>
    <property type="evidence" value="ECO:0007669"/>
    <property type="project" value="TreeGrafter"/>
</dbReference>
<evidence type="ECO:0000256" key="16">
    <source>
        <dbReference type="RuleBase" id="RU000519"/>
    </source>
</evidence>
<dbReference type="PROSITE" id="PS00536">
    <property type="entry name" value="UBIQUITIN_ACTIVAT_1"/>
    <property type="match status" value="1"/>
</dbReference>
<dbReference type="Gene3D" id="1.20.1460.10">
    <property type="entry name" value="subunit c (vma5p) of the yeast v-atpase, domain 2"/>
    <property type="match status" value="1"/>
</dbReference>
<dbReference type="InterPro" id="IPR018075">
    <property type="entry name" value="UBQ-activ_enz_E1"/>
</dbReference>
<dbReference type="SMART" id="SM00985">
    <property type="entry name" value="UBA_e1_C"/>
    <property type="match status" value="1"/>
</dbReference>
<keyword evidence="6" id="KW-0813">Transport</keyword>